<dbReference type="Proteomes" id="UP001153269">
    <property type="component" value="Unassembled WGS sequence"/>
</dbReference>
<keyword evidence="3" id="KW-1185">Reference proteome</keyword>
<dbReference type="EMBL" id="CADEAL010001133">
    <property type="protein sequence ID" value="CAB1429389.1"/>
    <property type="molecule type" value="Genomic_DNA"/>
</dbReference>
<accession>A0A9N7UFM0</accession>
<protein>
    <submittedName>
        <fullName evidence="2">Uncharacterized protein</fullName>
    </submittedName>
</protein>
<evidence type="ECO:0000256" key="1">
    <source>
        <dbReference type="SAM" id="MobiDB-lite"/>
    </source>
</evidence>
<reference evidence="2" key="1">
    <citation type="submission" date="2020-03" db="EMBL/GenBank/DDBJ databases">
        <authorList>
            <person name="Weist P."/>
        </authorList>
    </citation>
    <scope>NUCLEOTIDE SEQUENCE</scope>
</reference>
<name>A0A9N7UFM0_PLEPL</name>
<dbReference type="AlphaFoldDB" id="A0A9N7UFM0"/>
<feature type="region of interest" description="Disordered" evidence="1">
    <location>
        <begin position="1"/>
        <end position="21"/>
    </location>
</feature>
<gene>
    <name evidence="2" type="ORF">PLEPLA_LOCUS17367</name>
</gene>
<sequence>MNDRAAKPPHPHHPPSPGCLAGLSITSRGHRVDYLVDLTFKTAHERWWRGGGYGFQGSGSEGSEVCGGGKEDTMRFAPNSCSRARATESSLLLEPMFKTSSRAVTGDEFCHFQPAHREVPRSVPWLNLQTLARVARGVLDYTAAFMSRTFRVGLLVTSTQPGGGMTHTPRYQLK</sequence>
<proteinExistence type="predicted"/>
<evidence type="ECO:0000313" key="2">
    <source>
        <dbReference type="EMBL" id="CAB1429389.1"/>
    </source>
</evidence>
<organism evidence="2 3">
    <name type="scientific">Pleuronectes platessa</name>
    <name type="common">European plaice</name>
    <dbReference type="NCBI Taxonomy" id="8262"/>
    <lineage>
        <taxon>Eukaryota</taxon>
        <taxon>Metazoa</taxon>
        <taxon>Chordata</taxon>
        <taxon>Craniata</taxon>
        <taxon>Vertebrata</taxon>
        <taxon>Euteleostomi</taxon>
        <taxon>Actinopterygii</taxon>
        <taxon>Neopterygii</taxon>
        <taxon>Teleostei</taxon>
        <taxon>Neoteleostei</taxon>
        <taxon>Acanthomorphata</taxon>
        <taxon>Carangaria</taxon>
        <taxon>Pleuronectiformes</taxon>
        <taxon>Pleuronectoidei</taxon>
        <taxon>Pleuronectidae</taxon>
        <taxon>Pleuronectes</taxon>
    </lineage>
</organism>
<comment type="caution">
    <text evidence="2">The sequence shown here is derived from an EMBL/GenBank/DDBJ whole genome shotgun (WGS) entry which is preliminary data.</text>
</comment>
<evidence type="ECO:0000313" key="3">
    <source>
        <dbReference type="Proteomes" id="UP001153269"/>
    </source>
</evidence>